<proteinExistence type="inferred from homology"/>
<evidence type="ECO:0000256" key="1">
    <source>
        <dbReference type="ARBA" id="ARBA00004651"/>
    </source>
</evidence>
<feature type="domain" description="Major facilitator superfamily (MFS) profile" evidence="10">
    <location>
        <begin position="48"/>
        <end position="644"/>
    </location>
</feature>
<feature type="transmembrane region" description="Helical" evidence="8">
    <location>
        <begin position="261"/>
        <end position="283"/>
    </location>
</feature>
<feature type="transmembrane region" description="Helical" evidence="8">
    <location>
        <begin position="373"/>
        <end position="392"/>
    </location>
</feature>
<feature type="region of interest" description="Disordered" evidence="9">
    <location>
        <begin position="1"/>
        <end position="21"/>
    </location>
</feature>
<dbReference type="GeneID" id="101864261"/>
<dbReference type="SUPFAM" id="SSF103473">
    <property type="entry name" value="MFS general substrate transporter"/>
    <property type="match status" value="1"/>
</dbReference>
<feature type="compositionally biased region" description="Polar residues" evidence="9">
    <location>
        <begin position="673"/>
        <end position="692"/>
    </location>
</feature>
<evidence type="ECO:0000256" key="9">
    <source>
        <dbReference type="SAM" id="MobiDB-lite"/>
    </source>
</evidence>
<dbReference type="InterPro" id="IPR036259">
    <property type="entry name" value="MFS_trans_sf"/>
</dbReference>
<feature type="transmembrane region" description="Helical" evidence="8">
    <location>
        <begin position="115"/>
        <end position="136"/>
    </location>
</feature>
<evidence type="ECO:0000256" key="8">
    <source>
        <dbReference type="RuleBase" id="RU362056"/>
    </source>
</evidence>
<sequence>MTTSKYAEKSTESDPSTSKTVVEEKEGEYGCVGLRPRPVQCMNNVKAYVFWLCVFNFWEGFIVNGVINVVLSALETRYSLSSTKSGLIASANDFGAFVFLLLVGYFGEKRHKPRLMAMGILVMSLGSLVFTLPHILGGSYKVKAIGEDNSTSSLCLIGEELSGCGQSSKNSDAHLYPLFLIGQILLGIGAAPLFTIGLTYIDENTETKMTSLYTGMTSCSAAVGVAIGYVVGGQTLDLFVDIGDGSTGSGLTPDSPQWVGAWWIGSAISCATLALVALPIVGYPRRLPGYNKLLKTRTSEAHNDGSEAVAGKPDFGKTVKDFPKACFLVLKNPTFLLTCLGGVGDALIVGGTASFGAKLLQVLFHVDLSTAGWIMGAITVPGSGGGMILGGYLVKRLKLKCRGILRLCALFVGLSLLFSPSWLAHCDDANIAGIQAPYEKQGDARGGLTASCNANCSCGTGTLEPLCTDSGLVYFSPCHAGCTGYNSSSKMYTDCLCFQHLGDGQFGNSSTEVTTRPGDCTSTCPWLYVFCALFFFIMLFTFATISPNITAVFRCVPYSQRSLAIGFELLFIRLLGTTPGPILFGYVIDSACDVWEDNCGSRGSCWVYRSSDMGLRILVWWITLKAMGMIFYILASVVYKPPAKEDKDDDTFATIGKDNLAYISGDLEPNPAHNGSSQPHGNTPQHQEAGQTSFSSVSVNGGGDSNKDALPGNTTTTASQNANPNLEKHVESAVMTHL</sequence>
<dbReference type="InterPro" id="IPR020846">
    <property type="entry name" value="MFS_dom"/>
</dbReference>
<dbReference type="PANTHER" id="PTHR11388:SF100">
    <property type="entry name" value="SOLUTE CARRIER ORGANIC ANION TRANSPORTER FAMILY MEMBER 4A1"/>
    <property type="match status" value="1"/>
</dbReference>
<name>A0ABM1AB90_APLCA</name>
<keyword evidence="7" id="KW-1015">Disulfide bond</keyword>
<feature type="region of interest" description="Disordered" evidence="9">
    <location>
        <begin position="666"/>
        <end position="738"/>
    </location>
</feature>
<evidence type="ECO:0000256" key="2">
    <source>
        <dbReference type="ARBA" id="ARBA00009657"/>
    </source>
</evidence>
<evidence type="ECO:0000313" key="13">
    <source>
        <dbReference type="RefSeq" id="XP_012944388.1"/>
    </source>
</evidence>
<organism evidence="12 13">
    <name type="scientific">Aplysia californica</name>
    <name type="common">California sea hare</name>
    <dbReference type="NCBI Taxonomy" id="6500"/>
    <lineage>
        <taxon>Eukaryota</taxon>
        <taxon>Metazoa</taxon>
        <taxon>Spiralia</taxon>
        <taxon>Lophotrochozoa</taxon>
        <taxon>Mollusca</taxon>
        <taxon>Gastropoda</taxon>
        <taxon>Heterobranchia</taxon>
        <taxon>Euthyneura</taxon>
        <taxon>Tectipleura</taxon>
        <taxon>Aplysiida</taxon>
        <taxon>Aplysioidea</taxon>
        <taxon>Aplysiidae</taxon>
        <taxon>Aplysia</taxon>
    </lineage>
</organism>
<dbReference type="RefSeq" id="XP_012944388.1">
    <property type="nucleotide sequence ID" value="XM_013088934.2"/>
</dbReference>
<evidence type="ECO:0000259" key="11">
    <source>
        <dbReference type="PROSITE" id="PS51465"/>
    </source>
</evidence>
<dbReference type="PROSITE" id="PS51465">
    <property type="entry name" value="KAZAL_2"/>
    <property type="match status" value="1"/>
</dbReference>
<dbReference type="Pfam" id="PF03137">
    <property type="entry name" value="OATP"/>
    <property type="match status" value="1"/>
</dbReference>
<evidence type="ECO:0000256" key="7">
    <source>
        <dbReference type="ARBA" id="ARBA00023157"/>
    </source>
</evidence>
<keyword evidence="12" id="KW-1185">Reference proteome</keyword>
<keyword evidence="8" id="KW-0813">Transport</keyword>
<feature type="transmembrane region" description="Helical" evidence="8">
    <location>
        <begin position="526"/>
        <end position="553"/>
    </location>
</feature>
<keyword evidence="5 8" id="KW-1133">Transmembrane helix</keyword>
<reference evidence="13" key="1">
    <citation type="submission" date="2025-08" db="UniProtKB">
        <authorList>
            <consortium name="RefSeq"/>
        </authorList>
    </citation>
    <scope>IDENTIFICATION</scope>
</reference>
<feature type="transmembrane region" description="Helical" evidence="8">
    <location>
        <begin position="212"/>
        <end position="231"/>
    </location>
</feature>
<feature type="compositionally biased region" description="Basic and acidic residues" evidence="9">
    <location>
        <begin position="1"/>
        <end position="12"/>
    </location>
</feature>
<feature type="transmembrane region" description="Helical" evidence="8">
    <location>
        <begin position="618"/>
        <end position="639"/>
    </location>
</feature>
<dbReference type="PANTHER" id="PTHR11388">
    <property type="entry name" value="ORGANIC ANION TRANSPORTER"/>
    <property type="match status" value="1"/>
</dbReference>
<comment type="subcellular location">
    <subcellularLocation>
        <location evidence="1 8">Cell membrane</location>
        <topology evidence="1 8">Multi-pass membrane protein</topology>
    </subcellularLocation>
</comment>
<dbReference type="InterPro" id="IPR004156">
    <property type="entry name" value="OATP"/>
</dbReference>
<keyword evidence="6 8" id="KW-0472">Membrane</keyword>
<gene>
    <name evidence="13" type="primary">LOC101864261</name>
</gene>
<dbReference type="Gene3D" id="1.20.1250.20">
    <property type="entry name" value="MFS general substrate transporter like domains"/>
    <property type="match status" value="1"/>
</dbReference>
<evidence type="ECO:0000256" key="3">
    <source>
        <dbReference type="ARBA" id="ARBA00022475"/>
    </source>
</evidence>
<evidence type="ECO:0000256" key="4">
    <source>
        <dbReference type="ARBA" id="ARBA00022692"/>
    </source>
</evidence>
<feature type="transmembrane region" description="Helical" evidence="8">
    <location>
        <begin position="404"/>
        <end position="423"/>
    </location>
</feature>
<feature type="transmembrane region" description="Helical" evidence="8">
    <location>
        <begin position="175"/>
        <end position="200"/>
    </location>
</feature>
<dbReference type="Proteomes" id="UP000694888">
    <property type="component" value="Unplaced"/>
</dbReference>
<evidence type="ECO:0000256" key="6">
    <source>
        <dbReference type="ARBA" id="ARBA00023136"/>
    </source>
</evidence>
<accession>A0ABM1AB90</accession>
<comment type="similarity">
    <text evidence="2 8">Belongs to the organo anion transporter (TC 2.A.60) family.</text>
</comment>
<keyword evidence="4 8" id="KW-0812">Transmembrane</keyword>
<evidence type="ECO:0000256" key="5">
    <source>
        <dbReference type="ARBA" id="ARBA00022989"/>
    </source>
</evidence>
<keyword evidence="3" id="KW-1003">Cell membrane</keyword>
<feature type="transmembrane region" description="Helical" evidence="8">
    <location>
        <begin position="47"/>
        <end position="67"/>
    </location>
</feature>
<feature type="transmembrane region" description="Helical" evidence="8">
    <location>
        <begin position="87"/>
        <end position="106"/>
    </location>
</feature>
<feature type="transmembrane region" description="Helical" evidence="8">
    <location>
        <begin position="565"/>
        <end position="588"/>
    </location>
</feature>
<dbReference type="NCBIfam" id="TIGR00805">
    <property type="entry name" value="oat"/>
    <property type="match status" value="1"/>
</dbReference>
<feature type="transmembrane region" description="Helical" evidence="8">
    <location>
        <begin position="334"/>
        <end position="353"/>
    </location>
</feature>
<protein>
    <recommendedName>
        <fullName evidence="8">Solute carrier organic anion transporter family member</fullName>
    </recommendedName>
</protein>
<feature type="compositionally biased region" description="Polar residues" evidence="9">
    <location>
        <begin position="712"/>
        <end position="724"/>
    </location>
</feature>
<dbReference type="PROSITE" id="PS50850">
    <property type="entry name" value="MFS"/>
    <property type="match status" value="1"/>
</dbReference>
<evidence type="ECO:0000313" key="12">
    <source>
        <dbReference type="Proteomes" id="UP000694888"/>
    </source>
</evidence>
<evidence type="ECO:0000259" key="10">
    <source>
        <dbReference type="PROSITE" id="PS50850"/>
    </source>
</evidence>
<keyword evidence="8" id="KW-0406">Ion transport</keyword>
<feature type="domain" description="Kazal-like" evidence="11">
    <location>
        <begin position="446"/>
        <end position="496"/>
    </location>
</feature>
<dbReference type="InterPro" id="IPR002350">
    <property type="entry name" value="Kazal_dom"/>
</dbReference>